<sequence>MRQIAQKSDGVFLWVTLTLKMIIDSLDGREPLKSIMAQVDSLPEELETLFGRVLESIPKVQRTSAYSYFAYALGLATIQAENWLEFWPFLDDYIESPNFAKGLPLEWIKPEKRPRRIGIAADRIQSRTRGLLEIAPGDMDDRIGSLVVFAHRSIPEFLQDALETEKIRRQIRDFDFIRAHINVLLAYAKSTQLSDIDFRHSLILREYQIVPLISFIRGMKETTASKYFYELNLLDEATTRQHSSRRSVSRSLVSSPTPDSPWVSFPSWRSPTPACVACSMGFNDYVVWKAATYPKTLQTSVGIGLFEAILDTVRLHRANASRRESVRGLKSLLREMMKLDIDLSQLPNRGGAVTDRLSYWAFILQLMCLDRESGRHWTHLETMLENGAPNPSWRRSGEMVNLHLGDEVYSYHWDVVERDWDPKLLPASKLDRGDTITLKDWVDEYEPENGGKILMLLGGTTTDDETTTAKAEDEKTGYLDRRLQTFFAAAWNRLSQLLGSRALPWILVGLFSALLLREGVGSWAR</sequence>
<name>A0AAE0H9M5_9PEZI</name>
<evidence type="ECO:0000313" key="1">
    <source>
        <dbReference type="EMBL" id="KAK3292349.1"/>
    </source>
</evidence>
<dbReference type="PANTHER" id="PTHR10039">
    <property type="entry name" value="AMELOGENIN"/>
    <property type="match status" value="1"/>
</dbReference>
<dbReference type="AlphaFoldDB" id="A0AAE0H9M5"/>
<organism evidence="1 2">
    <name type="scientific">Chaetomium fimeti</name>
    <dbReference type="NCBI Taxonomy" id="1854472"/>
    <lineage>
        <taxon>Eukaryota</taxon>
        <taxon>Fungi</taxon>
        <taxon>Dikarya</taxon>
        <taxon>Ascomycota</taxon>
        <taxon>Pezizomycotina</taxon>
        <taxon>Sordariomycetes</taxon>
        <taxon>Sordariomycetidae</taxon>
        <taxon>Sordariales</taxon>
        <taxon>Chaetomiaceae</taxon>
        <taxon>Chaetomium</taxon>
    </lineage>
</organism>
<keyword evidence="2" id="KW-1185">Reference proteome</keyword>
<dbReference type="PANTHER" id="PTHR10039:SF14">
    <property type="entry name" value="NACHT DOMAIN-CONTAINING PROTEIN"/>
    <property type="match status" value="1"/>
</dbReference>
<gene>
    <name evidence="1" type="ORF">B0H64DRAFT_406342</name>
</gene>
<reference evidence="1" key="2">
    <citation type="submission" date="2023-06" db="EMBL/GenBank/DDBJ databases">
        <authorList>
            <consortium name="Lawrence Berkeley National Laboratory"/>
            <person name="Haridas S."/>
            <person name="Hensen N."/>
            <person name="Bonometti L."/>
            <person name="Westerberg I."/>
            <person name="Brannstrom I.O."/>
            <person name="Guillou S."/>
            <person name="Cros-Aarteil S."/>
            <person name="Calhoun S."/>
            <person name="Kuo A."/>
            <person name="Mondo S."/>
            <person name="Pangilinan J."/>
            <person name="Riley R."/>
            <person name="Labutti K."/>
            <person name="Andreopoulos B."/>
            <person name="Lipzen A."/>
            <person name="Chen C."/>
            <person name="Yanf M."/>
            <person name="Daum C."/>
            <person name="Ng V."/>
            <person name="Clum A."/>
            <person name="Steindorff A."/>
            <person name="Ohm R."/>
            <person name="Martin F."/>
            <person name="Silar P."/>
            <person name="Natvig D."/>
            <person name="Lalanne C."/>
            <person name="Gautier V."/>
            <person name="Ament-Velasquez S.L."/>
            <person name="Kruys A."/>
            <person name="Hutchinson M.I."/>
            <person name="Powell A.J."/>
            <person name="Barry K."/>
            <person name="Miller A.N."/>
            <person name="Grigoriev I.V."/>
            <person name="Debuchy R."/>
            <person name="Gladieux P."/>
            <person name="Thoren M.H."/>
            <person name="Johannesson H."/>
        </authorList>
    </citation>
    <scope>NUCLEOTIDE SEQUENCE</scope>
    <source>
        <strain evidence="1">CBS 168.71</strain>
    </source>
</reference>
<accession>A0AAE0H9M5</accession>
<proteinExistence type="predicted"/>
<dbReference type="RefSeq" id="XP_062655863.1">
    <property type="nucleotide sequence ID" value="XM_062804501.1"/>
</dbReference>
<evidence type="ECO:0000313" key="2">
    <source>
        <dbReference type="Proteomes" id="UP001278766"/>
    </source>
</evidence>
<dbReference type="GeneID" id="87841449"/>
<comment type="caution">
    <text evidence="1">The sequence shown here is derived from an EMBL/GenBank/DDBJ whole genome shotgun (WGS) entry which is preliminary data.</text>
</comment>
<dbReference type="EMBL" id="JAUEPN010000007">
    <property type="protein sequence ID" value="KAK3292349.1"/>
    <property type="molecule type" value="Genomic_DNA"/>
</dbReference>
<reference evidence="1" key="1">
    <citation type="journal article" date="2023" name="Mol. Phylogenet. Evol.">
        <title>Genome-scale phylogeny and comparative genomics of the fungal order Sordariales.</title>
        <authorList>
            <person name="Hensen N."/>
            <person name="Bonometti L."/>
            <person name="Westerberg I."/>
            <person name="Brannstrom I.O."/>
            <person name="Guillou S."/>
            <person name="Cros-Aarteil S."/>
            <person name="Calhoun S."/>
            <person name="Haridas S."/>
            <person name="Kuo A."/>
            <person name="Mondo S."/>
            <person name="Pangilinan J."/>
            <person name="Riley R."/>
            <person name="LaButti K."/>
            <person name="Andreopoulos B."/>
            <person name="Lipzen A."/>
            <person name="Chen C."/>
            <person name="Yan M."/>
            <person name="Daum C."/>
            <person name="Ng V."/>
            <person name="Clum A."/>
            <person name="Steindorff A."/>
            <person name="Ohm R.A."/>
            <person name="Martin F."/>
            <person name="Silar P."/>
            <person name="Natvig D.O."/>
            <person name="Lalanne C."/>
            <person name="Gautier V."/>
            <person name="Ament-Velasquez S.L."/>
            <person name="Kruys A."/>
            <person name="Hutchinson M.I."/>
            <person name="Powell A.J."/>
            <person name="Barry K."/>
            <person name="Miller A.N."/>
            <person name="Grigoriev I.V."/>
            <person name="Debuchy R."/>
            <person name="Gladieux P."/>
            <person name="Hiltunen Thoren M."/>
            <person name="Johannesson H."/>
        </authorList>
    </citation>
    <scope>NUCLEOTIDE SEQUENCE</scope>
    <source>
        <strain evidence="1">CBS 168.71</strain>
    </source>
</reference>
<dbReference type="Proteomes" id="UP001278766">
    <property type="component" value="Unassembled WGS sequence"/>
</dbReference>
<protein>
    <submittedName>
        <fullName evidence="1">Uncharacterized protein</fullName>
    </submittedName>
</protein>